<dbReference type="Proteomes" id="UP000320048">
    <property type="component" value="Unassembled WGS sequence"/>
</dbReference>
<dbReference type="AlphaFoldDB" id="A0A537J2L6"/>
<reference evidence="3 4" key="1">
    <citation type="journal article" date="2019" name="Nat. Microbiol.">
        <title>Mediterranean grassland soil C-N compound turnover is dependent on rainfall and depth, and is mediated by genomically divergent microorganisms.</title>
        <authorList>
            <person name="Diamond S."/>
            <person name="Andeer P.F."/>
            <person name="Li Z."/>
            <person name="Crits-Christoph A."/>
            <person name="Burstein D."/>
            <person name="Anantharaman K."/>
            <person name="Lane K.R."/>
            <person name="Thomas B.C."/>
            <person name="Pan C."/>
            <person name="Northen T.R."/>
            <person name="Banfield J.F."/>
        </authorList>
    </citation>
    <scope>NUCLEOTIDE SEQUENCE [LARGE SCALE GENOMIC DNA]</scope>
    <source>
        <strain evidence="3">NP_7</strain>
    </source>
</reference>
<dbReference type="GO" id="GO:0015833">
    <property type="term" value="P:peptide transport"/>
    <property type="evidence" value="ECO:0007669"/>
    <property type="project" value="TreeGrafter"/>
</dbReference>
<organism evidence="3 4">
    <name type="scientific">Candidatus Segetimicrobium genomatis</name>
    <dbReference type="NCBI Taxonomy" id="2569760"/>
    <lineage>
        <taxon>Bacteria</taxon>
        <taxon>Bacillati</taxon>
        <taxon>Candidatus Sysuimicrobiota</taxon>
        <taxon>Candidatus Sysuimicrobiia</taxon>
        <taxon>Candidatus Sysuimicrobiales</taxon>
        <taxon>Candidatus Segetimicrobiaceae</taxon>
        <taxon>Candidatus Segetimicrobium</taxon>
    </lineage>
</organism>
<dbReference type="PANTHER" id="PTHR30290">
    <property type="entry name" value="PERIPLASMIC BINDING COMPONENT OF ABC TRANSPORTER"/>
    <property type="match status" value="1"/>
</dbReference>
<dbReference type="Pfam" id="PF00496">
    <property type="entry name" value="SBP_bac_5"/>
    <property type="match status" value="1"/>
</dbReference>
<evidence type="ECO:0000313" key="4">
    <source>
        <dbReference type="Proteomes" id="UP000320048"/>
    </source>
</evidence>
<gene>
    <name evidence="3" type="ORF">E6H04_13955</name>
</gene>
<accession>A0A537J2L6</accession>
<name>A0A537J2L6_9BACT</name>
<proteinExistence type="predicted"/>
<protein>
    <recommendedName>
        <fullName evidence="2">Solute-binding protein family 5 domain-containing protein</fullName>
    </recommendedName>
</protein>
<dbReference type="InterPro" id="IPR000914">
    <property type="entry name" value="SBP_5_dom"/>
</dbReference>
<comment type="caution">
    <text evidence="3">The sequence shown here is derived from an EMBL/GenBank/DDBJ whole genome shotgun (WGS) entry which is preliminary data.</text>
</comment>
<sequence>MSGFEEGGAVMSRTAERKSSERRFVSALRSSTLSRRALLGRAGVFAAGVVGGSSILSGGLPRVTVQGAASPIPKAGGVLRVAISDGGANDVLDPRIQTNNFEPICIGMMYESLVVNDNGFQSHPKLATSWEASKDAKTWTFHLRRGVEFHDGSKLTVKDALYSINLQTNPNQGGGSSGSPWAKTLGPIVQELKALDDYTLRFTLNTPTVFLPLTLGTRYGRIVKDMTTDLAGPGIFCHTESPLLAEWAALSG</sequence>
<dbReference type="GO" id="GO:1904680">
    <property type="term" value="F:peptide transmembrane transporter activity"/>
    <property type="evidence" value="ECO:0007669"/>
    <property type="project" value="TreeGrafter"/>
</dbReference>
<dbReference type="PANTHER" id="PTHR30290:SF38">
    <property type="entry name" value="D,D-DIPEPTIDE-BINDING PERIPLASMIC PROTEIN DDPA-RELATED"/>
    <property type="match status" value="1"/>
</dbReference>
<dbReference type="EMBL" id="VBAO01000450">
    <property type="protein sequence ID" value="TMI77572.1"/>
    <property type="molecule type" value="Genomic_DNA"/>
</dbReference>
<dbReference type="InterPro" id="IPR039424">
    <property type="entry name" value="SBP_5"/>
</dbReference>
<feature type="domain" description="Solute-binding protein family 5" evidence="2">
    <location>
        <begin position="123"/>
        <end position="213"/>
    </location>
</feature>
<evidence type="ECO:0000256" key="1">
    <source>
        <dbReference type="ARBA" id="ARBA00022729"/>
    </source>
</evidence>
<keyword evidence="1" id="KW-0732">Signal</keyword>
<dbReference type="SUPFAM" id="SSF53850">
    <property type="entry name" value="Periplasmic binding protein-like II"/>
    <property type="match status" value="1"/>
</dbReference>
<evidence type="ECO:0000313" key="3">
    <source>
        <dbReference type="EMBL" id="TMI77572.1"/>
    </source>
</evidence>
<dbReference type="Gene3D" id="3.40.190.10">
    <property type="entry name" value="Periplasmic binding protein-like II"/>
    <property type="match status" value="1"/>
</dbReference>
<evidence type="ECO:0000259" key="2">
    <source>
        <dbReference type="Pfam" id="PF00496"/>
    </source>
</evidence>